<feature type="transmembrane region" description="Helical" evidence="1">
    <location>
        <begin position="91"/>
        <end position="110"/>
    </location>
</feature>
<dbReference type="HOGENOM" id="CLU_020473_1_0_10"/>
<dbReference type="Proteomes" id="UP000011058">
    <property type="component" value="Chromosome"/>
</dbReference>
<sequence>MPNQSVRARFWALLQGAWRWLSARPWLRRALLWGLCYYYVRYVYYGEFFQASARTLDVLALVLQAQTMLIYYVFGYVIFPRTLYKGKILEFVGTLFVTHALIYQTNYWLFYGLAKTGEPGRLQRLWALVETWGLWGWINNGTAASWSFFWTFTVVIFLLAVRAVIDIIRLRTHVIQLEKDKLQLELDFLKSQVNPHFLFNTLNSVYARVFDTDESAADLLLRLSELMRYNLYETNQPRVALTSELAYIQNYLDLERNRLEGQPVEITYAQTGEATTHTIAPLLLIAFVENAFKHGVKGATKPAFVRVAVQVAGGQLLFTVENSVFPKRQSVSPDPVKQSGGIGLDNVRRRLQTLYPNRHSLTVTPGDASYQAQVTLEL</sequence>
<gene>
    <name evidence="3" type="ORF">FAES_2035</name>
</gene>
<dbReference type="SUPFAM" id="SSF55874">
    <property type="entry name" value="ATPase domain of HSP90 chaperone/DNA topoisomerase II/histidine kinase"/>
    <property type="match status" value="1"/>
</dbReference>
<reference evidence="3 4" key="1">
    <citation type="journal article" date="2012" name="J. Bacteriol.">
        <title>Genome Sequence of Fibrella aestuarina BUZ 2T, a Filamentous Marine Bacterium.</title>
        <authorList>
            <person name="Filippini M."/>
            <person name="Qi W."/>
            <person name="Blom J."/>
            <person name="Goesmann A."/>
            <person name="Smits T.H."/>
            <person name="Bagheri H.C."/>
        </authorList>
    </citation>
    <scope>NUCLEOTIDE SEQUENCE [LARGE SCALE GENOMIC DNA]</scope>
    <source>
        <strain evidence="4">BUZ 2T</strain>
    </source>
</reference>
<dbReference type="PANTHER" id="PTHR34220:SF7">
    <property type="entry name" value="SENSOR HISTIDINE KINASE YPDA"/>
    <property type="match status" value="1"/>
</dbReference>
<dbReference type="STRING" id="1166018.FAES_2035"/>
<dbReference type="InterPro" id="IPR050640">
    <property type="entry name" value="Bact_2-comp_sensor_kinase"/>
</dbReference>
<feature type="transmembrane region" description="Helical" evidence="1">
    <location>
        <begin position="26"/>
        <end position="44"/>
    </location>
</feature>
<evidence type="ECO:0000256" key="1">
    <source>
        <dbReference type="SAM" id="Phobius"/>
    </source>
</evidence>
<organism evidence="3 4">
    <name type="scientific">Fibrella aestuarina BUZ 2</name>
    <dbReference type="NCBI Taxonomy" id="1166018"/>
    <lineage>
        <taxon>Bacteria</taxon>
        <taxon>Pseudomonadati</taxon>
        <taxon>Bacteroidota</taxon>
        <taxon>Cytophagia</taxon>
        <taxon>Cytophagales</taxon>
        <taxon>Spirosomataceae</taxon>
        <taxon>Fibrella</taxon>
    </lineage>
</organism>
<dbReference type="Gene3D" id="3.30.565.10">
    <property type="entry name" value="Histidine kinase-like ATPase, C-terminal domain"/>
    <property type="match status" value="1"/>
</dbReference>
<dbReference type="eggNOG" id="COG2972">
    <property type="taxonomic scope" value="Bacteria"/>
</dbReference>
<dbReference type="PATRIC" id="fig|1166018.3.peg.3781"/>
<dbReference type="KEGG" id="fae:FAES_2035"/>
<feature type="transmembrane region" description="Helical" evidence="1">
    <location>
        <begin position="144"/>
        <end position="165"/>
    </location>
</feature>
<dbReference type="InterPro" id="IPR036890">
    <property type="entry name" value="HATPase_C_sf"/>
</dbReference>
<dbReference type="GO" id="GO:0000155">
    <property type="term" value="F:phosphorelay sensor kinase activity"/>
    <property type="evidence" value="ECO:0007669"/>
    <property type="project" value="InterPro"/>
</dbReference>
<feature type="domain" description="Signal transduction histidine kinase internal region" evidence="2">
    <location>
        <begin position="185"/>
        <end position="260"/>
    </location>
</feature>
<evidence type="ECO:0000313" key="4">
    <source>
        <dbReference type="Proteomes" id="UP000011058"/>
    </source>
</evidence>
<proteinExistence type="predicted"/>
<dbReference type="InterPro" id="IPR010559">
    <property type="entry name" value="Sig_transdc_His_kin_internal"/>
</dbReference>
<name>I0K7E1_9BACT</name>
<dbReference type="EMBL" id="HE796683">
    <property type="protein sequence ID" value="CCH00044.1"/>
    <property type="molecule type" value="Genomic_DNA"/>
</dbReference>
<dbReference type="PANTHER" id="PTHR34220">
    <property type="entry name" value="SENSOR HISTIDINE KINASE YPDA"/>
    <property type="match status" value="1"/>
</dbReference>
<accession>I0K7E1</accession>
<dbReference type="GO" id="GO:0016020">
    <property type="term" value="C:membrane"/>
    <property type="evidence" value="ECO:0007669"/>
    <property type="project" value="InterPro"/>
</dbReference>
<keyword evidence="1" id="KW-1133">Transmembrane helix</keyword>
<dbReference type="RefSeq" id="WP_015331143.1">
    <property type="nucleotide sequence ID" value="NC_020054.1"/>
</dbReference>
<evidence type="ECO:0000259" key="2">
    <source>
        <dbReference type="Pfam" id="PF06580"/>
    </source>
</evidence>
<keyword evidence="1" id="KW-0472">Membrane</keyword>
<evidence type="ECO:0000313" key="3">
    <source>
        <dbReference type="EMBL" id="CCH00044.1"/>
    </source>
</evidence>
<feature type="transmembrane region" description="Helical" evidence="1">
    <location>
        <begin position="56"/>
        <end position="79"/>
    </location>
</feature>
<dbReference type="AlphaFoldDB" id="I0K7E1"/>
<dbReference type="OrthoDB" id="9792992at2"/>
<keyword evidence="4" id="KW-1185">Reference proteome</keyword>
<dbReference type="Pfam" id="PF06580">
    <property type="entry name" value="His_kinase"/>
    <property type="match status" value="1"/>
</dbReference>
<keyword evidence="1" id="KW-0812">Transmembrane</keyword>
<protein>
    <submittedName>
        <fullName evidence="3">Inner membrane protein yehU</fullName>
    </submittedName>
</protein>